<dbReference type="Proteomes" id="UP001440984">
    <property type="component" value="Unassembled WGS sequence"/>
</dbReference>
<comment type="similarity">
    <text evidence="1 2">Belongs to the cytochrome P450 family.</text>
</comment>
<evidence type="ECO:0000256" key="1">
    <source>
        <dbReference type="ARBA" id="ARBA00010617"/>
    </source>
</evidence>
<dbReference type="PRINTS" id="PR00359">
    <property type="entry name" value="BP450"/>
</dbReference>
<dbReference type="InterPro" id="IPR002397">
    <property type="entry name" value="Cyt_P450_B"/>
</dbReference>
<dbReference type="EMBL" id="JBDZYD010000020">
    <property type="protein sequence ID" value="MEQ0565409.1"/>
    <property type="molecule type" value="Genomic_DNA"/>
</dbReference>
<keyword evidence="2" id="KW-0349">Heme</keyword>
<dbReference type="InterPro" id="IPR036396">
    <property type="entry name" value="Cyt_P450_sf"/>
</dbReference>
<keyword evidence="2" id="KW-0408">Iron</keyword>
<dbReference type="Gene3D" id="1.10.630.10">
    <property type="entry name" value="Cytochrome P450"/>
    <property type="match status" value="1"/>
</dbReference>
<organism evidence="3 4">
    <name type="scientific">Amycolatopsis melonis</name>
    <dbReference type="NCBI Taxonomy" id="3156488"/>
    <lineage>
        <taxon>Bacteria</taxon>
        <taxon>Bacillati</taxon>
        <taxon>Actinomycetota</taxon>
        <taxon>Actinomycetes</taxon>
        <taxon>Pseudonocardiales</taxon>
        <taxon>Pseudonocardiaceae</taxon>
        <taxon>Amycolatopsis</taxon>
    </lineage>
</organism>
<evidence type="ECO:0000313" key="4">
    <source>
        <dbReference type="Proteomes" id="UP001440984"/>
    </source>
</evidence>
<keyword evidence="2" id="KW-0560">Oxidoreductase</keyword>
<sequence>MSLPAYPALRTGCPFDPAPAYTEVREGPGIAEVGMWNGTTAWVVTRYDDVRAILTDRRFSADGTRPGFLQFAPGVNPQVSTFIRMDDPEHARLRRMLARNFTVRRAESMRPEIRRITGEHVDRLLAAGPPADLVTGLALPVPSLVISRLLGVPYEEAEFFQASTRKIMSWASSGDEAMGALVELGTYLSGLADRKAADPGDDVISTLVTEYESTGELERQQLVLMAVLLLIAGHETTAGTIALGVAALTRHPDQLAALRRDPDLVPGAVEEILRYASVVQSGLSRIVTEDVEICGHTLKEGDNVILYLPSANRDEKVFPDAAAFDIHRTGAKHLGFGFGPHQCLGMSLARVEIQVAIETVVARMPGLALAKPLEDLPFRHEMFVYGLHELPVTW</sequence>
<dbReference type="PANTHER" id="PTHR46696">
    <property type="entry name" value="P450, PUTATIVE (EUROFUNG)-RELATED"/>
    <property type="match status" value="1"/>
</dbReference>
<keyword evidence="2" id="KW-0479">Metal-binding</keyword>
<comment type="caution">
    <text evidence="3">The sequence shown here is derived from an EMBL/GenBank/DDBJ whole genome shotgun (WGS) entry which is preliminary data.</text>
</comment>
<evidence type="ECO:0000256" key="2">
    <source>
        <dbReference type="RuleBase" id="RU000461"/>
    </source>
</evidence>
<gene>
    <name evidence="3" type="ORF">ABJI51_40565</name>
</gene>
<accession>A0ABV0LT05</accession>
<dbReference type="InterPro" id="IPR001128">
    <property type="entry name" value="Cyt_P450"/>
</dbReference>
<evidence type="ECO:0000313" key="3">
    <source>
        <dbReference type="EMBL" id="MEQ0565409.1"/>
    </source>
</evidence>
<dbReference type="InterPro" id="IPR017972">
    <property type="entry name" value="Cyt_P450_CS"/>
</dbReference>
<dbReference type="CDD" id="cd11030">
    <property type="entry name" value="CYP105-like"/>
    <property type="match status" value="1"/>
</dbReference>
<proteinExistence type="inferred from homology"/>
<protein>
    <submittedName>
        <fullName evidence="3">Cytochrome P450</fullName>
    </submittedName>
</protein>
<dbReference type="Pfam" id="PF00067">
    <property type="entry name" value="p450"/>
    <property type="match status" value="1"/>
</dbReference>
<name>A0ABV0LT05_9PSEU</name>
<reference evidence="3 4" key="1">
    <citation type="submission" date="2024-05" db="EMBL/GenBank/DDBJ databases">
        <authorList>
            <person name="Zhao H."/>
            <person name="Xu Y."/>
            <person name="Lin S."/>
            <person name="Spain J.C."/>
            <person name="Zhou N.-Y."/>
        </authorList>
    </citation>
    <scope>NUCLEOTIDE SEQUENCE [LARGE SCALE GENOMIC DNA]</scope>
    <source>
        <strain evidence="3 4">NEAU-NG30</strain>
    </source>
</reference>
<keyword evidence="4" id="KW-1185">Reference proteome</keyword>
<dbReference type="PANTHER" id="PTHR46696:SF1">
    <property type="entry name" value="CYTOCHROME P450 YJIB-RELATED"/>
    <property type="match status" value="1"/>
</dbReference>
<keyword evidence="2" id="KW-0503">Monooxygenase</keyword>
<dbReference type="PRINTS" id="PR00385">
    <property type="entry name" value="P450"/>
</dbReference>
<dbReference type="PROSITE" id="PS00086">
    <property type="entry name" value="CYTOCHROME_P450"/>
    <property type="match status" value="1"/>
</dbReference>
<dbReference type="SUPFAM" id="SSF48264">
    <property type="entry name" value="Cytochrome P450"/>
    <property type="match status" value="1"/>
</dbReference>
<dbReference type="RefSeq" id="WP_348956495.1">
    <property type="nucleotide sequence ID" value="NZ_JBDZYD010000020.1"/>
</dbReference>